<dbReference type="InterPro" id="IPR006626">
    <property type="entry name" value="PbH1"/>
</dbReference>
<dbReference type="SMART" id="SM00710">
    <property type="entry name" value="PbH1"/>
    <property type="match status" value="6"/>
</dbReference>
<dbReference type="InterPro" id="IPR051550">
    <property type="entry name" value="SCF-Subunits/Alg-Epimerases"/>
</dbReference>
<keyword evidence="4" id="KW-0472">Membrane</keyword>
<dbReference type="PANTHER" id="PTHR22990:SF15">
    <property type="entry name" value="F-BOX ONLY PROTEIN 10"/>
    <property type="match status" value="1"/>
</dbReference>
<organism evidence="6 7">
    <name type="scientific">Pradoshia eiseniae</name>
    <dbReference type="NCBI Taxonomy" id="2064768"/>
    <lineage>
        <taxon>Bacteria</taxon>
        <taxon>Bacillati</taxon>
        <taxon>Bacillota</taxon>
        <taxon>Bacilli</taxon>
        <taxon>Bacillales</taxon>
        <taxon>Bacillaceae</taxon>
        <taxon>Pradoshia</taxon>
    </lineage>
</organism>
<feature type="domain" description="Periplasmic copper-binding protein NosD beta helix" evidence="5">
    <location>
        <begin position="193"/>
        <end position="331"/>
    </location>
</feature>
<keyword evidence="3" id="KW-0833">Ubl conjugation pathway</keyword>
<dbReference type="Pfam" id="PF05048">
    <property type="entry name" value="NosD"/>
    <property type="match status" value="1"/>
</dbReference>
<dbReference type="PANTHER" id="PTHR22990">
    <property type="entry name" value="F-BOX ONLY PROTEIN"/>
    <property type="match status" value="1"/>
</dbReference>
<keyword evidence="4" id="KW-0812">Transmembrane</keyword>
<dbReference type="Proteomes" id="UP000239663">
    <property type="component" value="Unassembled WGS sequence"/>
</dbReference>
<sequence>MYYLRIFLLVTGIWLLMIDAMSADTSLQEQIDRTPPGGTLVIENGTYNEPIDIRKPIRIVAKDEAMIVYDGEEAAVSINGNDVSIDNLTVKASENATAAVSVIGEGHSLTNMKITTATTAINLYKARHVLVEGTEIIGQAWKRAVNLDESDDNILRENIVKNVEDGFYVEDSHRNLFTENEVKQARYGFHIMYSQEITLTENDVQNSYTGAMIMGADGALIKRNILKNNNENVNAQGLLIYDSRGVMIRDNELINNRIGLMIEKSLDNQVKDNFFSSNYIAIQFLRAADNEVSGNHFQLNLNEAQAIESSRNTVSQNFWDSSVKIDVDQDGYGDLAYEADPYFLSLTDEVPEYQLFFQSPGMSILQKMLKSTDNAVLADTEPLMKPEQDAEGRAGSPFIVWVVAFVMLGLSVILFLAGRKKS</sequence>
<protein>
    <recommendedName>
        <fullName evidence="5">Periplasmic copper-binding protein NosD beta helix domain-containing protein</fullName>
    </recommendedName>
</protein>
<accession>A0A2S7MZ50</accession>
<evidence type="ECO:0000256" key="1">
    <source>
        <dbReference type="ARBA" id="ARBA00004906"/>
    </source>
</evidence>
<dbReference type="InterPro" id="IPR012334">
    <property type="entry name" value="Pectin_lyas_fold"/>
</dbReference>
<evidence type="ECO:0000256" key="2">
    <source>
        <dbReference type="ARBA" id="ARBA00022737"/>
    </source>
</evidence>
<dbReference type="InterPro" id="IPR022441">
    <property type="entry name" value="Para_beta_helix_rpt-2"/>
</dbReference>
<dbReference type="EMBL" id="PKOZ01000006">
    <property type="protein sequence ID" value="PQD95025.1"/>
    <property type="molecule type" value="Genomic_DNA"/>
</dbReference>
<dbReference type="InterPro" id="IPR007742">
    <property type="entry name" value="NosD_dom"/>
</dbReference>
<dbReference type="InterPro" id="IPR011050">
    <property type="entry name" value="Pectin_lyase_fold/virulence"/>
</dbReference>
<comment type="pathway">
    <text evidence="1">Protein modification; protein ubiquitination.</text>
</comment>
<dbReference type="Gene3D" id="2.160.20.10">
    <property type="entry name" value="Single-stranded right-handed beta-helix, Pectin lyase-like"/>
    <property type="match status" value="2"/>
</dbReference>
<dbReference type="AlphaFoldDB" id="A0A2S7MZ50"/>
<evidence type="ECO:0000313" key="7">
    <source>
        <dbReference type="Proteomes" id="UP000239663"/>
    </source>
</evidence>
<comment type="caution">
    <text evidence="6">The sequence shown here is derived from an EMBL/GenBank/DDBJ whole genome shotgun (WGS) entry which is preliminary data.</text>
</comment>
<evidence type="ECO:0000313" key="6">
    <source>
        <dbReference type="EMBL" id="PQD95025.1"/>
    </source>
</evidence>
<feature type="transmembrane region" description="Helical" evidence="4">
    <location>
        <begin position="398"/>
        <end position="417"/>
    </location>
</feature>
<dbReference type="OrthoDB" id="159063at2"/>
<keyword evidence="7" id="KW-1185">Reference proteome</keyword>
<dbReference type="NCBIfam" id="TIGR03804">
    <property type="entry name" value="para_beta_helix"/>
    <property type="match status" value="3"/>
</dbReference>
<reference evidence="6 7" key="1">
    <citation type="submission" date="2017-12" db="EMBL/GenBank/DDBJ databases">
        <title>Taxonomic description and draft genome of Pradoshia cofamensis Gen. nov., sp. nov., a thermotolerant bacillale isolated from anterior gut of earthworm Eisenia fetida.</title>
        <authorList>
            <person name="Saha T."/>
            <person name="Chakraborty R."/>
        </authorList>
    </citation>
    <scope>NUCLEOTIDE SEQUENCE [LARGE SCALE GENOMIC DNA]</scope>
    <source>
        <strain evidence="6 7">EAG3</strain>
    </source>
</reference>
<dbReference type="SUPFAM" id="SSF51126">
    <property type="entry name" value="Pectin lyase-like"/>
    <property type="match status" value="1"/>
</dbReference>
<keyword evidence="4" id="KW-1133">Transmembrane helix</keyword>
<evidence type="ECO:0000256" key="4">
    <source>
        <dbReference type="SAM" id="Phobius"/>
    </source>
</evidence>
<evidence type="ECO:0000259" key="5">
    <source>
        <dbReference type="Pfam" id="PF05048"/>
    </source>
</evidence>
<name>A0A2S7MZ50_9BACI</name>
<dbReference type="RefSeq" id="WP_104849730.1">
    <property type="nucleotide sequence ID" value="NZ_PKOZ01000006.1"/>
</dbReference>
<proteinExistence type="predicted"/>
<gene>
    <name evidence="6" type="ORF">CYL18_11895</name>
</gene>
<evidence type="ECO:0000256" key="3">
    <source>
        <dbReference type="ARBA" id="ARBA00022786"/>
    </source>
</evidence>
<keyword evidence="2" id="KW-0677">Repeat</keyword>